<reference evidence="6 7" key="1">
    <citation type="journal article" date="2014" name="Mol. Biol. Evol.">
        <title>Massive expansion of Ubiquitination-related gene families within the Chlamydiae.</title>
        <authorList>
            <person name="Domman D."/>
            <person name="Collingro A."/>
            <person name="Lagkouvardos I."/>
            <person name="Gehre L."/>
            <person name="Weinmaier T."/>
            <person name="Rattei T."/>
            <person name="Subtil A."/>
            <person name="Horn M."/>
        </authorList>
    </citation>
    <scope>NUCLEOTIDE SEQUENCE [LARGE SCALE GENOMIC DNA]</scope>
    <source>
        <strain evidence="6 7">OEW1</strain>
    </source>
</reference>
<dbReference type="SUPFAM" id="SSF111369">
    <property type="entry name" value="HlyD-like secretion proteins"/>
    <property type="match status" value="1"/>
</dbReference>
<evidence type="ECO:0000256" key="1">
    <source>
        <dbReference type="ARBA" id="ARBA00009477"/>
    </source>
</evidence>
<dbReference type="Gene3D" id="1.10.287.470">
    <property type="entry name" value="Helix hairpin bin"/>
    <property type="match status" value="1"/>
</dbReference>
<dbReference type="Gene3D" id="2.40.30.170">
    <property type="match status" value="1"/>
</dbReference>
<organism evidence="6 7">
    <name type="scientific">Parachlamydia acanthamoebae</name>
    <dbReference type="NCBI Taxonomy" id="83552"/>
    <lineage>
        <taxon>Bacteria</taxon>
        <taxon>Pseudomonadati</taxon>
        <taxon>Chlamydiota</taxon>
        <taxon>Chlamydiia</taxon>
        <taxon>Parachlamydiales</taxon>
        <taxon>Parachlamydiaceae</taxon>
        <taxon>Parachlamydia</taxon>
    </lineage>
</organism>
<dbReference type="InterPro" id="IPR058637">
    <property type="entry name" value="YknX-like_C"/>
</dbReference>
<feature type="domain" description="Multidrug resistance protein MdtA-like barrel-sandwich hybrid" evidence="3">
    <location>
        <begin position="97"/>
        <end position="229"/>
    </location>
</feature>
<comment type="caution">
    <text evidence="6">The sequence shown here is derived from an EMBL/GenBank/DDBJ whole genome shotgun (WGS) entry which is preliminary data.</text>
</comment>
<evidence type="ECO:0000259" key="3">
    <source>
        <dbReference type="Pfam" id="PF25917"/>
    </source>
</evidence>
<comment type="similarity">
    <text evidence="1">Belongs to the membrane fusion protein (MFP) (TC 8.A.1) family.</text>
</comment>
<feature type="domain" description="YknX-like C-terminal permuted SH3-like" evidence="5">
    <location>
        <begin position="329"/>
        <end position="395"/>
    </location>
</feature>
<dbReference type="EMBL" id="JSAM01000116">
    <property type="protein sequence ID" value="KIA76502.1"/>
    <property type="molecule type" value="Genomic_DNA"/>
</dbReference>
<accession>A0A0C1E583</accession>
<dbReference type="InterPro" id="IPR006143">
    <property type="entry name" value="RND_pump_MFP"/>
</dbReference>
<evidence type="ECO:0000259" key="4">
    <source>
        <dbReference type="Pfam" id="PF25954"/>
    </source>
</evidence>
<dbReference type="Pfam" id="PF25989">
    <property type="entry name" value="YknX_C"/>
    <property type="match status" value="1"/>
</dbReference>
<feature type="transmembrane region" description="Helical" evidence="2">
    <location>
        <begin position="27"/>
        <end position="46"/>
    </location>
</feature>
<evidence type="ECO:0000259" key="5">
    <source>
        <dbReference type="Pfam" id="PF25989"/>
    </source>
</evidence>
<dbReference type="AlphaFoldDB" id="A0A0C1E583"/>
<name>A0A0C1E583_9BACT</name>
<feature type="domain" description="CusB-like beta-barrel" evidence="4">
    <location>
        <begin position="249"/>
        <end position="319"/>
    </location>
</feature>
<dbReference type="GO" id="GO:0015562">
    <property type="term" value="F:efflux transmembrane transporter activity"/>
    <property type="evidence" value="ECO:0007669"/>
    <property type="project" value="TreeGrafter"/>
</dbReference>
<sequence>MKTMNKPDDPEDCPIGERPPTSFFKRFLIVLGLCGLLFLLFLSGWIPRLRQQSANDVRANAIDIPKVTIMVMKPESQLIDLVLPSSAEAFHITPLWARTNGYLIQYYVDIGDHVKEGDLLADIDTPEVDQQLDQAIADLNSAIAKMDLAEISKNRWETLYKKNSEAVPGQEVDERRLTYESSKADVVSFRKNVERLRYIQQFKKIYAPFTGTIIKRDVDVGTLITAGSSGSNPQELFQIAEMRVIRFFVDVPQSFVRQIMDNMLADVVIREFPDKVYQGKVVRFAKALDPIARTMRTEVDVENPNGEIFNGLYAEVHFKMKPEKDSFIVPSDALILRADGPQMGVVDQNGIAHIRQIKVGRDFGKTLEVTEGLQDNDHLIINPTEKIREGVKVIVVSERK</sequence>
<dbReference type="NCBIfam" id="TIGR01730">
    <property type="entry name" value="RND_mfp"/>
    <property type="match status" value="1"/>
</dbReference>
<protein>
    <submittedName>
        <fullName evidence="6">Uncharacterized protein</fullName>
    </submittedName>
</protein>
<dbReference type="Gene3D" id="2.40.50.100">
    <property type="match status" value="1"/>
</dbReference>
<keyword evidence="2" id="KW-0472">Membrane</keyword>
<dbReference type="Proteomes" id="UP000031307">
    <property type="component" value="Unassembled WGS sequence"/>
</dbReference>
<keyword evidence="2" id="KW-0812">Transmembrane</keyword>
<dbReference type="GO" id="GO:1990281">
    <property type="term" value="C:efflux pump complex"/>
    <property type="evidence" value="ECO:0007669"/>
    <property type="project" value="TreeGrafter"/>
</dbReference>
<evidence type="ECO:0000313" key="7">
    <source>
        <dbReference type="Proteomes" id="UP000031307"/>
    </source>
</evidence>
<evidence type="ECO:0000313" key="6">
    <source>
        <dbReference type="EMBL" id="KIA76502.1"/>
    </source>
</evidence>
<dbReference type="PANTHER" id="PTHR30469:SF37">
    <property type="entry name" value="RAGD PROTEIN"/>
    <property type="match status" value="1"/>
</dbReference>
<evidence type="ECO:0000256" key="2">
    <source>
        <dbReference type="SAM" id="Phobius"/>
    </source>
</evidence>
<dbReference type="InterPro" id="IPR058625">
    <property type="entry name" value="MdtA-like_BSH"/>
</dbReference>
<gene>
    <name evidence="6" type="ORF">DB43_AF00080</name>
</gene>
<dbReference type="PATRIC" id="fig|83552.4.peg.2390"/>
<dbReference type="Pfam" id="PF25917">
    <property type="entry name" value="BSH_RND"/>
    <property type="match status" value="1"/>
</dbReference>
<proteinExistence type="inferred from homology"/>
<keyword evidence="2" id="KW-1133">Transmembrane helix</keyword>
<dbReference type="Pfam" id="PF25954">
    <property type="entry name" value="Beta-barrel_RND_2"/>
    <property type="match status" value="1"/>
</dbReference>
<dbReference type="PANTHER" id="PTHR30469">
    <property type="entry name" value="MULTIDRUG RESISTANCE PROTEIN MDTA"/>
    <property type="match status" value="1"/>
</dbReference>
<dbReference type="InterPro" id="IPR058792">
    <property type="entry name" value="Beta-barrel_RND_2"/>
</dbReference>
<dbReference type="Gene3D" id="2.40.420.20">
    <property type="match status" value="1"/>
</dbReference>